<dbReference type="InterPro" id="IPR050492">
    <property type="entry name" value="Bact_metal-bind_prot9"/>
</dbReference>
<dbReference type="Gene3D" id="3.40.50.1980">
    <property type="entry name" value="Nitrogenase molybdenum iron protein domain"/>
    <property type="match status" value="1"/>
</dbReference>
<comment type="caution">
    <text evidence="5">The sequence shown here is derived from an EMBL/GenBank/DDBJ whole genome shotgun (WGS) entry which is preliminary data.</text>
</comment>
<evidence type="ECO:0000256" key="1">
    <source>
        <dbReference type="ARBA" id="ARBA00011028"/>
    </source>
</evidence>
<keyword evidence="2" id="KW-0813">Transport</keyword>
<accession>A0ABT5TZA6</accession>
<evidence type="ECO:0000256" key="4">
    <source>
        <dbReference type="SAM" id="SignalP"/>
    </source>
</evidence>
<dbReference type="PANTHER" id="PTHR42953">
    <property type="entry name" value="HIGH-AFFINITY ZINC UPTAKE SYSTEM PROTEIN ZNUA-RELATED"/>
    <property type="match status" value="1"/>
</dbReference>
<feature type="chain" id="PRO_5045289191" evidence="4">
    <location>
        <begin position="28"/>
        <end position="140"/>
    </location>
</feature>
<gene>
    <name evidence="5" type="ORF">PU560_13085</name>
</gene>
<reference evidence="5" key="1">
    <citation type="submission" date="2023-02" db="EMBL/GenBank/DDBJ databases">
        <title>Georgenia sp.10Sc9-8, isolated from a soil sample collected from the Taklamakan desert.</title>
        <authorList>
            <person name="Liu S."/>
        </authorList>
    </citation>
    <scope>NUCLEOTIDE SEQUENCE</scope>
    <source>
        <strain evidence="5">10Sc9-8</strain>
    </source>
</reference>
<dbReference type="PANTHER" id="PTHR42953:SF3">
    <property type="entry name" value="HIGH-AFFINITY ZINC UPTAKE SYSTEM PROTEIN ZNUA"/>
    <property type="match status" value="1"/>
</dbReference>
<keyword evidence="6" id="KW-1185">Reference proteome</keyword>
<evidence type="ECO:0000313" key="6">
    <source>
        <dbReference type="Proteomes" id="UP001165561"/>
    </source>
</evidence>
<evidence type="ECO:0000313" key="5">
    <source>
        <dbReference type="EMBL" id="MDD9207392.1"/>
    </source>
</evidence>
<comment type="similarity">
    <text evidence="1">Belongs to the bacterial solute-binding protein 9 family.</text>
</comment>
<organism evidence="5 6">
    <name type="scientific">Georgenia halotolerans</name>
    <dbReference type="NCBI Taxonomy" id="3028317"/>
    <lineage>
        <taxon>Bacteria</taxon>
        <taxon>Bacillati</taxon>
        <taxon>Actinomycetota</taxon>
        <taxon>Actinomycetes</taxon>
        <taxon>Micrococcales</taxon>
        <taxon>Bogoriellaceae</taxon>
        <taxon>Georgenia</taxon>
    </lineage>
</organism>
<feature type="non-terminal residue" evidence="5">
    <location>
        <position position="140"/>
    </location>
</feature>
<sequence>MTTSRHLTALAAAVALPLASCASGASGEDNTPADAGTTEVMASFYPLQYVAEQVGGEHVTVEALTPPGTEPHDLELAPYDVARMESADLVVYLGGFQAAVDDAVTQTGSDHVLDVAEHAELVAPREGHEHAEEAHEHAEE</sequence>
<evidence type="ECO:0000256" key="2">
    <source>
        <dbReference type="ARBA" id="ARBA00022448"/>
    </source>
</evidence>
<proteinExistence type="inferred from homology"/>
<feature type="signal peptide" evidence="4">
    <location>
        <begin position="1"/>
        <end position="27"/>
    </location>
</feature>
<dbReference type="SUPFAM" id="SSF53807">
    <property type="entry name" value="Helical backbone' metal receptor"/>
    <property type="match status" value="1"/>
</dbReference>
<dbReference type="Pfam" id="PF01297">
    <property type="entry name" value="ZnuA"/>
    <property type="match status" value="1"/>
</dbReference>
<dbReference type="InterPro" id="IPR006127">
    <property type="entry name" value="ZnuA-like"/>
</dbReference>
<protein>
    <submittedName>
        <fullName evidence="5">Metal ABC transporter substrate-binding protein</fullName>
    </submittedName>
</protein>
<keyword evidence="3 4" id="KW-0732">Signal</keyword>
<dbReference type="EMBL" id="JARACI010001097">
    <property type="protein sequence ID" value="MDD9207392.1"/>
    <property type="molecule type" value="Genomic_DNA"/>
</dbReference>
<name>A0ABT5TZA6_9MICO</name>
<dbReference type="Proteomes" id="UP001165561">
    <property type="component" value="Unassembled WGS sequence"/>
</dbReference>
<evidence type="ECO:0000256" key="3">
    <source>
        <dbReference type="ARBA" id="ARBA00022729"/>
    </source>
</evidence>